<evidence type="ECO:0000256" key="1">
    <source>
        <dbReference type="SAM" id="MobiDB-lite"/>
    </source>
</evidence>
<feature type="compositionally biased region" description="Low complexity" evidence="1">
    <location>
        <begin position="64"/>
        <end position="79"/>
    </location>
</feature>
<evidence type="ECO:0000313" key="3">
    <source>
        <dbReference type="Proteomes" id="UP000276888"/>
    </source>
</evidence>
<dbReference type="OrthoDB" id="5069527at2"/>
<evidence type="ECO:0000313" key="2">
    <source>
        <dbReference type="EMBL" id="AZS35923.1"/>
    </source>
</evidence>
<dbReference type="RefSeq" id="WP_127094684.1">
    <property type="nucleotide sequence ID" value="NZ_CP031423.1"/>
</dbReference>
<dbReference type="PROSITE" id="PS51257">
    <property type="entry name" value="PROKAR_LIPOPROTEIN"/>
    <property type="match status" value="1"/>
</dbReference>
<feature type="region of interest" description="Disordered" evidence="1">
    <location>
        <begin position="39"/>
        <end position="83"/>
    </location>
</feature>
<keyword evidence="3" id="KW-1185">Reference proteome</keyword>
<gene>
    <name evidence="2" type="ORF">CVS47_00521</name>
</gene>
<dbReference type="InterPro" id="IPR021417">
    <property type="entry name" value="DUF3060"/>
</dbReference>
<accession>A0A3S9W7J3</accession>
<evidence type="ECO:0008006" key="4">
    <source>
        <dbReference type="Google" id="ProtNLM"/>
    </source>
</evidence>
<sequence>MTRVTPLVPVTAARRVVLSGGALILAVMMAGCAVSLSAPASGTPAGEETAVTPGPTSPAPAPSVPATGSADGPAPSSSPSDDRLTREDLLAAASITIACTPGLVLTEPGAVTRVEGTCEDVTVATDAAYVVLDDASRVTITGSGVVVSALAVDTISIDGDANTVWWTGSAPVVTDSGAGNVIERER</sequence>
<dbReference type="Pfam" id="PF11259">
    <property type="entry name" value="DUF3060"/>
    <property type="match status" value="1"/>
</dbReference>
<dbReference type="KEGG" id="mlv:CVS47_00521"/>
<reference evidence="2 3" key="1">
    <citation type="submission" date="2018-08" db="EMBL/GenBank/DDBJ databases">
        <title>Microbacterium lemovicicum sp. nov., a bacterium isolated from a natural uranium-rich soil.</title>
        <authorList>
            <person name="ORTET P."/>
        </authorList>
    </citation>
    <scope>NUCLEOTIDE SEQUENCE [LARGE SCALE GENOMIC DNA]</scope>
    <source>
        <strain evidence="2 3">Viu22</strain>
    </source>
</reference>
<dbReference type="AlphaFoldDB" id="A0A3S9W7J3"/>
<dbReference type="EMBL" id="CP031423">
    <property type="protein sequence ID" value="AZS35923.1"/>
    <property type="molecule type" value="Genomic_DNA"/>
</dbReference>
<name>A0A3S9W7J3_9MICO</name>
<proteinExistence type="predicted"/>
<protein>
    <recommendedName>
        <fullName evidence="4">DUF3060 domain-containing protein</fullName>
    </recommendedName>
</protein>
<dbReference type="Proteomes" id="UP000276888">
    <property type="component" value="Chromosome"/>
</dbReference>
<organism evidence="2 3">
    <name type="scientific">Microbacterium lemovicicum</name>
    <dbReference type="NCBI Taxonomy" id="1072463"/>
    <lineage>
        <taxon>Bacteria</taxon>
        <taxon>Bacillati</taxon>
        <taxon>Actinomycetota</taxon>
        <taxon>Actinomycetes</taxon>
        <taxon>Micrococcales</taxon>
        <taxon>Microbacteriaceae</taxon>
        <taxon>Microbacterium</taxon>
    </lineage>
</organism>